<dbReference type="PANTHER" id="PTHR32440:SF0">
    <property type="entry name" value="PHOSPHATASE DCR2-RELATED"/>
    <property type="match status" value="1"/>
</dbReference>
<comment type="caution">
    <text evidence="3">The sequence shown here is derived from an EMBL/GenBank/DDBJ whole genome shotgun (WGS) entry which is preliminary data.</text>
</comment>
<name>A0A2S4UI86_9BASI</name>
<dbReference type="VEuPathDB" id="FungiDB:PSTT_09095"/>
<keyword evidence="2" id="KW-0812">Transmembrane</keyword>
<evidence type="ECO:0000313" key="4">
    <source>
        <dbReference type="Proteomes" id="UP000238274"/>
    </source>
</evidence>
<dbReference type="OrthoDB" id="783096at2759"/>
<feature type="transmembrane region" description="Helical" evidence="2">
    <location>
        <begin position="57"/>
        <end position="76"/>
    </location>
</feature>
<dbReference type="InterPro" id="IPR029052">
    <property type="entry name" value="Metallo-depent_PP-like"/>
</dbReference>
<keyword evidence="2" id="KW-0472">Membrane</keyword>
<dbReference type="GO" id="GO:0005737">
    <property type="term" value="C:cytoplasm"/>
    <property type="evidence" value="ECO:0007669"/>
    <property type="project" value="TreeGrafter"/>
</dbReference>
<dbReference type="PANTHER" id="PTHR32440">
    <property type="entry name" value="PHOSPHATASE DCR2-RELATED-RELATED"/>
    <property type="match status" value="1"/>
</dbReference>
<protein>
    <recommendedName>
        <fullName evidence="5">Calcineurin-like phosphoesterase domain-containing protein</fullName>
    </recommendedName>
</protein>
<keyword evidence="2" id="KW-1133">Transmembrane helix</keyword>
<keyword evidence="4" id="KW-1185">Reference proteome</keyword>
<organism evidence="3 4">
    <name type="scientific">Puccinia striiformis</name>
    <dbReference type="NCBI Taxonomy" id="27350"/>
    <lineage>
        <taxon>Eukaryota</taxon>
        <taxon>Fungi</taxon>
        <taxon>Dikarya</taxon>
        <taxon>Basidiomycota</taxon>
        <taxon>Pucciniomycotina</taxon>
        <taxon>Pucciniomycetes</taxon>
        <taxon>Pucciniales</taxon>
        <taxon>Pucciniaceae</taxon>
        <taxon>Puccinia</taxon>
    </lineage>
</organism>
<dbReference type="EMBL" id="PKSM01000348">
    <property type="protein sequence ID" value="POV97022.1"/>
    <property type="molecule type" value="Genomic_DNA"/>
</dbReference>
<dbReference type="SUPFAM" id="SSF56300">
    <property type="entry name" value="Metallo-dependent phosphatases"/>
    <property type="match status" value="1"/>
</dbReference>
<feature type="region of interest" description="Disordered" evidence="1">
    <location>
        <begin position="1"/>
        <end position="20"/>
    </location>
</feature>
<reference evidence="3 4" key="1">
    <citation type="submission" date="2017-12" db="EMBL/GenBank/DDBJ databases">
        <title>Gene loss provides genomic basis for host adaptation in cereal stripe rust fungi.</title>
        <authorList>
            <person name="Xia C."/>
        </authorList>
    </citation>
    <scope>NUCLEOTIDE SEQUENCE [LARGE SCALE GENOMIC DNA]</scope>
    <source>
        <strain evidence="3 4">93TX-2</strain>
    </source>
</reference>
<dbReference type="Proteomes" id="UP000238274">
    <property type="component" value="Unassembled WGS sequence"/>
</dbReference>
<feature type="compositionally biased region" description="Polar residues" evidence="1">
    <location>
        <begin position="1"/>
        <end position="16"/>
    </location>
</feature>
<feature type="region of interest" description="Disordered" evidence="1">
    <location>
        <begin position="97"/>
        <end position="126"/>
    </location>
</feature>
<gene>
    <name evidence="3" type="ORF">PSHT_14802</name>
</gene>
<dbReference type="Gene3D" id="3.60.21.10">
    <property type="match status" value="1"/>
</dbReference>
<evidence type="ECO:0000256" key="2">
    <source>
        <dbReference type="SAM" id="Phobius"/>
    </source>
</evidence>
<dbReference type="GO" id="GO:0004721">
    <property type="term" value="F:phosphoprotein phosphatase activity"/>
    <property type="evidence" value="ECO:0007669"/>
    <property type="project" value="TreeGrafter"/>
</dbReference>
<proteinExistence type="predicted"/>
<evidence type="ECO:0000313" key="3">
    <source>
        <dbReference type="EMBL" id="POV97022.1"/>
    </source>
</evidence>
<dbReference type="VEuPathDB" id="FungiDB:PSHT_14802"/>
<dbReference type="AlphaFoldDB" id="A0A2S4UI86"/>
<reference evidence="4" key="2">
    <citation type="journal article" date="2018" name="BMC Genomics">
        <title>Genomic insights into host adaptation between the wheat stripe rust pathogen (Puccinia striiformis f. sp. tritici) and the barley stripe rust pathogen (Puccinia striiformis f. sp. hordei).</title>
        <authorList>
            <person name="Xia C."/>
            <person name="Wang M."/>
            <person name="Yin C."/>
            <person name="Cornejo O.E."/>
            <person name="Hulbert S.H."/>
            <person name="Chen X."/>
        </authorList>
    </citation>
    <scope>NUCLEOTIDE SEQUENCE [LARGE SCALE GENOMIC DNA]</scope>
    <source>
        <strain evidence="4">93TX-2</strain>
    </source>
</reference>
<sequence>MAWPFSKNTSTSTSTGRGIHRSIHEEVDEDDEDDAQLLLPTSNGVTHKRIQRVKHSLSYLLISGGASFILVMMIWLGPGLVSHDPKGIATQSNAHVGYSEDNENQNGKPIISVSANSSSRPKLSVSKPPIERKLLPHHSWNPLLYDSAPITHVFVKPCMFPPWAFKTFCTPHQTAREIALYGKWVRVPRDVSKGVGHYYTEIYYRRAQTLDVSSLDPKPVTGLQVLDEDEENDPIIKAKLAQEGWEAAGESLRTGVWPTKVKDAKLWLTRSTTVNGTVYQPITEINILWSRKTDLTQPWWGFERLNKPVFDGDNLMDHIQCDVVVRRQIVEPPVAPSLNFQKDGKFKIMQISDLHFSASGGKCISADQIKTCEQDGADLTTKKFLSKAIKEARPDLIVLGGDQLLGKDKTFDTISTLTKIAIEEQMYLFKHMPFFVGKAGPGVPGFEEEGLPAPLTSRISDMGVGNYILQVNASLSDPTQLLSLYFLDSHDYPRRSISQLWDLAMGGNNKFDWIKKSQIEWYKKSSNEQPRILRPYEPSQGYQDRSKLMSNKEKKKPIGLIEGRLNAEAGDEFFKNAILTTPISDYLSPNTTAFEPEIKVIANGHAHATDTCRKHKGVYHCFSGLSSYSGALDVRLARGWERRVRVFEVSNFGEKVETFEIKHAIDTQNLPVVRLGSHLLFDSSSDTLTST</sequence>
<reference evidence="4" key="3">
    <citation type="journal article" date="2018" name="Mol. Plant Microbe Interact.">
        <title>Genome sequence resources for the wheat stripe rust pathogen (Puccinia striiformis f. sp. tritici) and the barley stripe rust pathogen (Puccinia striiformis f. sp. hordei).</title>
        <authorList>
            <person name="Xia C."/>
            <person name="Wang M."/>
            <person name="Yin C."/>
            <person name="Cornejo O.E."/>
            <person name="Hulbert S.H."/>
            <person name="Chen X."/>
        </authorList>
    </citation>
    <scope>NUCLEOTIDE SEQUENCE [LARGE SCALE GENOMIC DNA]</scope>
    <source>
        <strain evidence="4">93TX-2</strain>
    </source>
</reference>
<accession>A0A2S4UI86</accession>
<evidence type="ECO:0000256" key="1">
    <source>
        <dbReference type="SAM" id="MobiDB-lite"/>
    </source>
</evidence>
<evidence type="ECO:0008006" key="5">
    <source>
        <dbReference type="Google" id="ProtNLM"/>
    </source>
</evidence>